<protein>
    <recommendedName>
        <fullName evidence="3">Reverse transcriptase zinc-binding domain-containing protein</fullName>
    </recommendedName>
</protein>
<name>A0AAW0KFN9_QUESU</name>
<comment type="caution">
    <text evidence="1">The sequence shown here is derived from an EMBL/GenBank/DDBJ whole genome shotgun (WGS) entry which is preliminary data.</text>
</comment>
<organism evidence="1 2">
    <name type="scientific">Quercus suber</name>
    <name type="common">Cork oak</name>
    <dbReference type="NCBI Taxonomy" id="58331"/>
    <lineage>
        <taxon>Eukaryota</taxon>
        <taxon>Viridiplantae</taxon>
        <taxon>Streptophyta</taxon>
        <taxon>Embryophyta</taxon>
        <taxon>Tracheophyta</taxon>
        <taxon>Spermatophyta</taxon>
        <taxon>Magnoliopsida</taxon>
        <taxon>eudicotyledons</taxon>
        <taxon>Gunneridae</taxon>
        <taxon>Pentapetalae</taxon>
        <taxon>rosids</taxon>
        <taxon>fabids</taxon>
        <taxon>Fagales</taxon>
        <taxon>Fagaceae</taxon>
        <taxon>Quercus</taxon>
    </lineage>
</organism>
<sequence length="183" mass="21436">MPDHLAWPSDTRQCSVKEASRHLYHCEAITFDKGQWVGSGKPHNGISQDCPHCIQPESTIHVLQDCHWAREFWIAFLGNLQLDFFQLPLPCWLHQNFDNKLWFPTIIYLGTLCLHLDYGSYGYLGMLQFLDPLITLPQVEVEYVPKPAELDDGMDEEFKNIFHKFSFHETAATQEKYEYDMMH</sequence>
<evidence type="ECO:0000313" key="2">
    <source>
        <dbReference type="Proteomes" id="UP000237347"/>
    </source>
</evidence>
<dbReference type="AlphaFoldDB" id="A0AAW0KFN9"/>
<evidence type="ECO:0000313" key="1">
    <source>
        <dbReference type="EMBL" id="KAK7837284.1"/>
    </source>
</evidence>
<dbReference type="EMBL" id="PKMF04000332">
    <property type="protein sequence ID" value="KAK7837284.1"/>
    <property type="molecule type" value="Genomic_DNA"/>
</dbReference>
<dbReference type="Proteomes" id="UP000237347">
    <property type="component" value="Unassembled WGS sequence"/>
</dbReference>
<evidence type="ECO:0008006" key="3">
    <source>
        <dbReference type="Google" id="ProtNLM"/>
    </source>
</evidence>
<gene>
    <name evidence="1" type="ORF">CFP56_021431</name>
</gene>
<reference evidence="1 2" key="1">
    <citation type="journal article" date="2018" name="Sci. Data">
        <title>The draft genome sequence of cork oak.</title>
        <authorList>
            <person name="Ramos A.M."/>
            <person name="Usie A."/>
            <person name="Barbosa P."/>
            <person name="Barros P.M."/>
            <person name="Capote T."/>
            <person name="Chaves I."/>
            <person name="Simoes F."/>
            <person name="Abreu I."/>
            <person name="Carrasquinho I."/>
            <person name="Faro C."/>
            <person name="Guimaraes J.B."/>
            <person name="Mendonca D."/>
            <person name="Nobrega F."/>
            <person name="Rodrigues L."/>
            <person name="Saibo N.J.M."/>
            <person name="Varela M.C."/>
            <person name="Egas C."/>
            <person name="Matos J."/>
            <person name="Miguel C.M."/>
            <person name="Oliveira M.M."/>
            <person name="Ricardo C.P."/>
            <person name="Goncalves S."/>
        </authorList>
    </citation>
    <scope>NUCLEOTIDE SEQUENCE [LARGE SCALE GENOMIC DNA]</scope>
    <source>
        <strain evidence="2">cv. HL8</strain>
    </source>
</reference>
<accession>A0AAW0KFN9</accession>
<keyword evidence="2" id="KW-1185">Reference proteome</keyword>
<proteinExistence type="predicted"/>